<protein>
    <submittedName>
        <fullName evidence="2">Uncharacterized protein</fullName>
    </submittedName>
</protein>
<dbReference type="EMBL" id="CANL01000002">
    <property type="protein sequence ID" value="CCM62210.1"/>
    <property type="molecule type" value="Genomic_DNA"/>
</dbReference>
<evidence type="ECO:0000313" key="3">
    <source>
        <dbReference type="Proteomes" id="UP000018291"/>
    </source>
</evidence>
<feature type="compositionally biased region" description="Basic and acidic residues" evidence="1">
    <location>
        <begin position="45"/>
        <end position="58"/>
    </location>
</feature>
<keyword evidence="3" id="KW-1185">Reference proteome</keyword>
<feature type="region of interest" description="Disordered" evidence="1">
    <location>
        <begin position="35"/>
        <end position="58"/>
    </location>
</feature>
<gene>
    <name evidence="2" type="ORF">BN381_100097</name>
</gene>
<dbReference type="HOGENOM" id="CLU_2449135_0_0_11"/>
<reference evidence="2 3" key="1">
    <citation type="journal article" date="2013" name="ISME J.">
        <title>Metabolic model for the filamentous 'Candidatus Microthrix parvicella' based on genomic and metagenomic analyses.</title>
        <authorList>
            <person name="Jon McIlroy S."/>
            <person name="Kristiansen R."/>
            <person name="Albertsen M."/>
            <person name="Michael Karst S."/>
            <person name="Rossetti S."/>
            <person name="Lund Nielsen J."/>
            <person name="Tandoi V."/>
            <person name="James Seviour R."/>
            <person name="Nielsen P.H."/>
        </authorList>
    </citation>
    <scope>NUCLEOTIDE SEQUENCE [LARGE SCALE GENOMIC DNA]</scope>
    <source>
        <strain evidence="2 3">RN1</strain>
    </source>
</reference>
<evidence type="ECO:0000256" key="1">
    <source>
        <dbReference type="SAM" id="MobiDB-lite"/>
    </source>
</evidence>
<evidence type="ECO:0000313" key="2">
    <source>
        <dbReference type="EMBL" id="CCM62210.1"/>
    </source>
</evidence>
<sequence length="89" mass="10014">MLVDLPQNAESFAVDFERLFQPVPGRPDYRSLVVTGSRPAGSGDRSVEGRGGHADEREVRPFGRMVRVLPRRASRPRRVPPVGTTRYRL</sequence>
<organism evidence="2 3">
    <name type="scientific">Candidatus Neomicrothrix parvicella RN1</name>
    <dbReference type="NCBI Taxonomy" id="1229780"/>
    <lineage>
        <taxon>Bacteria</taxon>
        <taxon>Bacillati</taxon>
        <taxon>Actinomycetota</taxon>
        <taxon>Acidimicrobiia</taxon>
        <taxon>Acidimicrobiales</taxon>
        <taxon>Microthrixaceae</taxon>
        <taxon>Candidatus Neomicrothrix</taxon>
    </lineage>
</organism>
<dbReference type="STRING" id="1229780.BN381_100097"/>
<name>R4YWB8_9ACTN</name>
<dbReference type="Proteomes" id="UP000018291">
    <property type="component" value="Unassembled WGS sequence"/>
</dbReference>
<proteinExistence type="predicted"/>
<comment type="caution">
    <text evidence="2">The sequence shown here is derived from an EMBL/GenBank/DDBJ whole genome shotgun (WGS) entry which is preliminary data.</text>
</comment>
<dbReference type="AlphaFoldDB" id="R4YWB8"/>
<accession>R4YWB8</accession>